<comment type="subcellular location">
    <subcellularLocation>
        <location evidence="1">Cell inner membrane</location>
        <topology evidence="1">Multi-pass membrane protein</topology>
    </subcellularLocation>
</comment>
<name>A0A7V1CW56_9GAMM</name>
<dbReference type="InterPro" id="IPR004090">
    <property type="entry name" value="Chemotax_Me-accpt_rcpt"/>
</dbReference>
<feature type="domain" description="Methyl-accepting transducer" evidence="13">
    <location>
        <begin position="364"/>
        <end position="600"/>
    </location>
</feature>
<dbReference type="InterPro" id="IPR003660">
    <property type="entry name" value="HAMP_dom"/>
</dbReference>
<sequence length="637" mass="69328">MSYKSLSITRKITILGIAIALSVASLIGITALLSAKSIIEQRMIQSELPSKLHAINNYISLEINELLSAAEQVSSNHFILAWANSRDNNDEVLIKELNRLVKQYGLATASWANRDTAQYWNQDGFLRVLDQQQDGWFFDFKNANQAYSISLYQEPNGDTKMFVNHQQLNGIGLTGLAKSIDDMQALLNKFTIEQTGFVFITDDQGVIKLHQDVNKVENTNLDSLYGHQVSGQLLTSNEFNLQEVELNGDTFFLAASPIKNTQLYVVAQVPKAEVFAGITTLQWQILSFALVIALLACVISFLLARSLSSPLSKMAELFTRLGSGDANLAYRLPHSEQPELAALSNGFNQFIDKIETAIAQVSHESLEIRQSSDQVFAQAKRNSQAMDNQKEQTISVAAAINEMGATVQEIAHSAATAAKLTEDSKANTLQSHQQVVQSQQSITALAGDIDTIAGQVTELANKTQTIASIVDSIRGISEQTNLLALNAAIESARAGEHGRGFAVVADEVRALANRTSQSTTEIQAMIEELANTATNVVEQIALSKSKAQHSVATMQSSVQLLDAITNTANEINDMATLIATATEEQSSVVADVGRNIEQISEISDIAMREQIDTEQAIKGLASSAQTLARLVATFEKH</sequence>
<evidence type="ECO:0000259" key="15">
    <source>
        <dbReference type="PROSITE" id="PS50885"/>
    </source>
</evidence>
<feature type="domain" description="HAMP" evidence="15">
    <location>
        <begin position="305"/>
        <end position="359"/>
    </location>
</feature>
<evidence type="ECO:0000256" key="4">
    <source>
        <dbReference type="ARBA" id="ARBA00022500"/>
    </source>
</evidence>
<dbReference type="PANTHER" id="PTHR32089:SF39">
    <property type="entry name" value="METHYL-ACCEPTING CHEMOTAXIS PROTEIN HLYB"/>
    <property type="match status" value="1"/>
</dbReference>
<dbReference type="Pfam" id="PF00672">
    <property type="entry name" value="HAMP"/>
    <property type="match status" value="1"/>
</dbReference>
<keyword evidence="4" id="KW-0145">Chemotaxis</keyword>
<reference evidence="16" key="1">
    <citation type="journal article" date="2020" name="mSystems">
        <title>Genome- and Community-Level Interaction Insights into Carbon Utilization and Element Cycling Functions of Hydrothermarchaeota in Hydrothermal Sediment.</title>
        <authorList>
            <person name="Zhou Z."/>
            <person name="Liu Y."/>
            <person name="Xu W."/>
            <person name="Pan J."/>
            <person name="Luo Z.H."/>
            <person name="Li M."/>
        </authorList>
    </citation>
    <scope>NUCLEOTIDE SEQUENCE [LARGE SCALE GENOMIC DNA]</scope>
    <source>
        <strain evidence="16">HyVt-346</strain>
    </source>
</reference>
<keyword evidence="6 12" id="KW-0812">Transmembrane</keyword>
<evidence type="ECO:0000259" key="14">
    <source>
        <dbReference type="PROSITE" id="PS50192"/>
    </source>
</evidence>
<dbReference type="Gene3D" id="3.30.450.20">
    <property type="entry name" value="PAS domain"/>
    <property type="match status" value="1"/>
</dbReference>
<evidence type="ECO:0000256" key="11">
    <source>
        <dbReference type="PROSITE-ProRule" id="PRU00284"/>
    </source>
</evidence>
<dbReference type="SMART" id="SM00304">
    <property type="entry name" value="HAMP"/>
    <property type="match status" value="1"/>
</dbReference>
<dbReference type="GO" id="GO:0006935">
    <property type="term" value="P:chemotaxis"/>
    <property type="evidence" value="ECO:0007669"/>
    <property type="project" value="UniProtKB-KW"/>
</dbReference>
<dbReference type="RefSeq" id="WP_304179271.1">
    <property type="nucleotide sequence ID" value="NZ_DRGM01000037.1"/>
</dbReference>
<dbReference type="PROSITE" id="PS50885">
    <property type="entry name" value="HAMP"/>
    <property type="match status" value="1"/>
</dbReference>
<dbReference type="Gene3D" id="1.10.287.950">
    <property type="entry name" value="Methyl-accepting chemotaxis protein"/>
    <property type="match status" value="1"/>
</dbReference>
<evidence type="ECO:0000256" key="3">
    <source>
        <dbReference type="ARBA" id="ARBA00022481"/>
    </source>
</evidence>
<dbReference type="SMART" id="SM00283">
    <property type="entry name" value="MA"/>
    <property type="match status" value="1"/>
</dbReference>
<feature type="domain" description="T-SNARE coiled-coil homology" evidence="14">
    <location>
        <begin position="551"/>
        <end position="613"/>
    </location>
</feature>
<dbReference type="FunFam" id="1.10.287.950:FF:000001">
    <property type="entry name" value="Methyl-accepting chemotaxis sensory transducer"/>
    <property type="match status" value="1"/>
</dbReference>
<dbReference type="Pfam" id="PF00015">
    <property type="entry name" value="MCPsignal"/>
    <property type="match status" value="1"/>
</dbReference>
<feature type="transmembrane region" description="Helical" evidence="12">
    <location>
        <begin position="12"/>
        <end position="33"/>
    </location>
</feature>
<evidence type="ECO:0000256" key="10">
    <source>
        <dbReference type="ARBA" id="ARBA00029447"/>
    </source>
</evidence>
<comment type="similarity">
    <text evidence="10">Belongs to the methyl-accepting chemotaxis (MCP) protein family.</text>
</comment>
<dbReference type="EMBL" id="DRGM01000037">
    <property type="protein sequence ID" value="HEA15416.1"/>
    <property type="molecule type" value="Genomic_DNA"/>
</dbReference>
<dbReference type="PROSITE" id="PS50111">
    <property type="entry name" value="CHEMOTAXIS_TRANSDUC_2"/>
    <property type="match status" value="1"/>
</dbReference>
<evidence type="ECO:0000256" key="12">
    <source>
        <dbReference type="SAM" id="Phobius"/>
    </source>
</evidence>
<keyword evidence="8 12" id="KW-0472">Membrane</keyword>
<accession>A0A7V1CW56</accession>
<dbReference type="InterPro" id="IPR004089">
    <property type="entry name" value="MCPsignal_dom"/>
</dbReference>
<evidence type="ECO:0000256" key="1">
    <source>
        <dbReference type="ARBA" id="ARBA00004429"/>
    </source>
</evidence>
<dbReference type="GO" id="GO:0007165">
    <property type="term" value="P:signal transduction"/>
    <property type="evidence" value="ECO:0007669"/>
    <property type="project" value="UniProtKB-KW"/>
</dbReference>
<keyword evidence="2" id="KW-1003">Cell membrane</keyword>
<gene>
    <name evidence="16" type="ORF">ENH88_03000</name>
</gene>
<evidence type="ECO:0000256" key="8">
    <source>
        <dbReference type="ARBA" id="ARBA00023136"/>
    </source>
</evidence>
<comment type="caution">
    <text evidence="16">The sequence shown here is derived from an EMBL/GenBank/DDBJ whole genome shotgun (WGS) entry which is preliminary data.</text>
</comment>
<dbReference type="AlphaFoldDB" id="A0A7V1CW56"/>
<evidence type="ECO:0000256" key="6">
    <source>
        <dbReference type="ARBA" id="ARBA00022692"/>
    </source>
</evidence>
<protein>
    <submittedName>
        <fullName evidence="16">Methyl-accepting chemotaxis protein</fullName>
    </submittedName>
</protein>
<dbReference type="PRINTS" id="PR00260">
    <property type="entry name" value="CHEMTRNSDUCR"/>
</dbReference>
<proteinExistence type="inferred from homology"/>
<evidence type="ECO:0000256" key="5">
    <source>
        <dbReference type="ARBA" id="ARBA00022519"/>
    </source>
</evidence>
<dbReference type="CDD" id="cd12912">
    <property type="entry name" value="PDC2_MCP_like"/>
    <property type="match status" value="1"/>
</dbReference>
<dbReference type="PANTHER" id="PTHR32089">
    <property type="entry name" value="METHYL-ACCEPTING CHEMOTAXIS PROTEIN MCPB"/>
    <property type="match status" value="1"/>
</dbReference>
<evidence type="ECO:0000256" key="2">
    <source>
        <dbReference type="ARBA" id="ARBA00022475"/>
    </source>
</evidence>
<keyword evidence="7 12" id="KW-1133">Transmembrane helix</keyword>
<dbReference type="InterPro" id="IPR000727">
    <property type="entry name" value="T_SNARE_dom"/>
</dbReference>
<dbReference type="GO" id="GO:0004888">
    <property type="term" value="F:transmembrane signaling receptor activity"/>
    <property type="evidence" value="ECO:0007669"/>
    <property type="project" value="InterPro"/>
</dbReference>
<dbReference type="CDD" id="cd11386">
    <property type="entry name" value="MCP_signal"/>
    <property type="match status" value="1"/>
</dbReference>
<evidence type="ECO:0000256" key="9">
    <source>
        <dbReference type="ARBA" id="ARBA00023224"/>
    </source>
</evidence>
<evidence type="ECO:0000313" key="16">
    <source>
        <dbReference type="EMBL" id="HEA15416.1"/>
    </source>
</evidence>
<evidence type="ECO:0000259" key="13">
    <source>
        <dbReference type="PROSITE" id="PS50111"/>
    </source>
</evidence>
<dbReference type="PROSITE" id="PS50192">
    <property type="entry name" value="T_SNARE"/>
    <property type="match status" value="1"/>
</dbReference>
<dbReference type="GO" id="GO:0005886">
    <property type="term" value="C:plasma membrane"/>
    <property type="evidence" value="ECO:0007669"/>
    <property type="project" value="UniProtKB-SubCell"/>
</dbReference>
<dbReference type="Proteomes" id="UP000886188">
    <property type="component" value="Unassembled WGS sequence"/>
</dbReference>
<dbReference type="SUPFAM" id="SSF58104">
    <property type="entry name" value="Methyl-accepting chemotaxis protein (MCP) signaling domain"/>
    <property type="match status" value="1"/>
</dbReference>
<dbReference type="CDD" id="cd06225">
    <property type="entry name" value="HAMP"/>
    <property type="match status" value="1"/>
</dbReference>
<feature type="transmembrane region" description="Helical" evidence="12">
    <location>
        <begin position="283"/>
        <end position="304"/>
    </location>
</feature>
<keyword evidence="3" id="KW-0488">Methylation</keyword>
<organism evidence="16">
    <name type="scientific">Pseudoalteromonas prydzensis</name>
    <dbReference type="NCBI Taxonomy" id="182141"/>
    <lineage>
        <taxon>Bacteria</taxon>
        <taxon>Pseudomonadati</taxon>
        <taxon>Pseudomonadota</taxon>
        <taxon>Gammaproteobacteria</taxon>
        <taxon>Alteromonadales</taxon>
        <taxon>Pseudoalteromonadaceae</taxon>
        <taxon>Pseudoalteromonas</taxon>
    </lineage>
</organism>
<keyword evidence="5" id="KW-0997">Cell inner membrane</keyword>
<keyword evidence="9 11" id="KW-0807">Transducer</keyword>
<evidence type="ECO:0000256" key="7">
    <source>
        <dbReference type="ARBA" id="ARBA00022989"/>
    </source>
</evidence>